<gene>
    <name evidence="1" type="ORF">PSA21_366</name>
</gene>
<proteinExistence type="predicted"/>
<protein>
    <submittedName>
        <fullName evidence="1">Uncharacterized protein</fullName>
    </submittedName>
</protein>
<organism evidence="1 2">
    <name type="scientific">Pseudomonas phage Psa21</name>
    <dbReference type="NCBI Taxonomy" id="2530023"/>
    <lineage>
        <taxon>Viruses</taxon>
        <taxon>Duplodnaviria</taxon>
        <taxon>Heunggongvirae</taxon>
        <taxon>Uroviricota</taxon>
        <taxon>Caudoviricetes</taxon>
        <taxon>Chimalliviridae</taxon>
        <taxon>Tepukevirus</taxon>
        <taxon>Tepukevirus Psa21</taxon>
    </lineage>
</organism>
<keyword evidence="2" id="KW-1185">Reference proteome</keyword>
<evidence type="ECO:0000313" key="1">
    <source>
        <dbReference type="EMBL" id="QBJ02892.1"/>
    </source>
</evidence>
<dbReference type="Proteomes" id="UP000294134">
    <property type="component" value="Segment"/>
</dbReference>
<accession>A0A481W5B0</accession>
<evidence type="ECO:0000313" key="2">
    <source>
        <dbReference type="Proteomes" id="UP000294134"/>
    </source>
</evidence>
<name>A0A481W5B0_9CAUD</name>
<reference evidence="1 2" key="1">
    <citation type="submission" date="2019-02" db="EMBL/GenBank/DDBJ databases">
        <authorList>
            <person name="Frampton R.A."/>
            <person name="Wojtus J.K."/>
            <person name="Fineran P.C."/>
            <person name="Hendrickson H.L."/>
        </authorList>
    </citation>
    <scope>NUCLEOTIDE SEQUENCE [LARGE SCALE GENOMIC DNA]</scope>
</reference>
<sequence length="94" mass="10449">MFSKLIGLAVHGIAASKVEPGMILTAARDIFQTIIDRNGNHHEIAYANEGDQIRVEHSDDVRPGELFVCTNIDNFEEVASVNPHDLDDVLKEYT</sequence>
<dbReference type="EMBL" id="MK552327">
    <property type="protein sequence ID" value="QBJ02892.1"/>
    <property type="molecule type" value="Genomic_DNA"/>
</dbReference>